<organism evidence="2 3">
    <name type="scientific">Saccharata proteae CBS 121410</name>
    <dbReference type="NCBI Taxonomy" id="1314787"/>
    <lineage>
        <taxon>Eukaryota</taxon>
        <taxon>Fungi</taxon>
        <taxon>Dikarya</taxon>
        <taxon>Ascomycota</taxon>
        <taxon>Pezizomycotina</taxon>
        <taxon>Dothideomycetes</taxon>
        <taxon>Dothideomycetes incertae sedis</taxon>
        <taxon>Botryosphaeriales</taxon>
        <taxon>Saccharataceae</taxon>
        <taxon>Saccharata</taxon>
    </lineage>
</organism>
<dbReference type="EMBL" id="ML978785">
    <property type="protein sequence ID" value="KAF2083451.1"/>
    <property type="molecule type" value="Genomic_DNA"/>
</dbReference>
<feature type="compositionally biased region" description="Acidic residues" evidence="1">
    <location>
        <begin position="91"/>
        <end position="133"/>
    </location>
</feature>
<protein>
    <submittedName>
        <fullName evidence="2">Uncharacterized protein</fullName>
    </submittedName>
</protein>
<dbReference type="AlphaFoldDB" id="A0A9P4HPW6"/>
<evidence type="ECO:0000256" key="1">
    <source>
        <dbReference type="SAM" id="MobiDB-lite"/>
    </source>
</evidence>
<dbReference type="Proteomes" id="UP000799776">
    <property type="component" value="Unassembled WGS sequence"/>
</dbReference>
<feature type="compositionally biased region" description="Low complexity" evidence="1">
    <location>
        <begin position="13"/>
        <end position="22"/>
    </location>
</feature>
<gene>
    <name evidence="2" type="ORF">K490DRAFT_69812</name>
</gene>
<feature type="non-terminal residue" evidence="2">
    <location>
        <position position="133"/>
    </location>
</feature>
<evidence type="ECO:0000313" key="2">
    <source>
        <dbReference type="EMBL" id="KAF2083451.1"/>
    </source>
</evidence>
<evidence type="ECO:0000313" key="3">
    <source>
        <dbReference type="Proteomes" id="UP000799776"/>
    </source>
</evidence>
<accession>A0A9P4HPW6</accession>
<proteinExistence type="predicted"/>
<name>A0A9P4HPW6_9PEZI</name>
<feature type="compositionally biased region" description="Polar residues" evidence="1">
    <location>
        <begin position="36"/>
        <end position="50"/>
    </location>
</feature>
<feature type="region of interest" description="Disordered" evidence="1">
    <location>
        <begin position="1"/>
        <end position="133"/>
    </location>
</feature>
<keyword evidence="3" id="KW-1185">Reference proteome</keyword>
<comment type="caution">
    <text evidence="2">The sequence shown here is derived from an EMBL/GenBank/DDBJ whole genome shotgun (WGS) entry which is preliminary data.</text>
</comment>
<sequence>MPGLLTKISGALWPWKKPAPAAQREPSFVEEDRKSSSPFRYSVQAPTDTGSSEDEEGFPRGWRKRLRSGSGTPDSPSKRQKQNDQLLSGSPEEEVEIVEDDIEMSVADDTEPIYEEDNEQNIEEDLEPSNDED</sequence>
<reference evidence="2" key="1">
    <citation type="journal article" date="2020" name="Stud. Mycol.">
        <title>101 Dothideomycetes genomes: a test case for predicting lifestyles and emergence of pathogens.</title>
        <authorList>
            <person name="Haridas S."/>
            <person name="Albert R."/>
            <person name="Binder M."/>
            <person name="Bloem J."/>
            <person name="Labutti K."/>
            <person name="Salamov A."/>
            <person name="Andreopoulos B."/>
            <person name="Baker S."/>
            <person name="Barry K."/>
            <person name="Bills G."/>
            <person name="Bluhm B."/>
            <person name="Cannon C."/>
            <person name="Castanera R."/>
            <person name="Culley D."/>
            <person name="Daum C."/>
            <person name="Ezra D."/>
            <person name="Gonzalez J."/>
            <person name="Henrissat B."/>
            <person name="Kuo A."/>
            <person name="Liang C."/>
            <person name="Lipzen A."/>
            <person name="Lutzoni F."/>
            <person name="Magnuson J."/>
            <person name="Mondo S."/>
            <person name="Nolan M."/>
            <person name="Ohm R."/>
            <person name="Pangilinan J."/>
            <person name="Park H.-J."/>
            <person name="Ramirez L."/>
            <person name="Alfaro M."/>
            <person name="Sun H."/>
            <person name="Tritt A."/>
            <person name="Yoshinaga Y."/>
            <person name="Zwiers L.-H."/>
            <person name="Turgeon B."/>
            <person name="Goodwin S."/>
            <person name="Spatafora J."/>
            <person name="Crous P."/>
            <person name="Grigoriev I."/>
        </authorList>
    </citation>
    <scope>NUCLEOTIDE SEQUENCE</scope>
    <source>
        <strain evidence="2">CBS 121410</strain>
    </source>
</reference>